<evidence type="ECO:0000256" key="1">
    <source>
        <dbReference type="ARBA" id="ARBA00001946"/>
    </source>
</evidence>
<evidence type="ECO:0000259" key="8">
    <source>
        <dbReference type="Pfam" id="PF01850"/>
    </source>
</evidence>
<comment type="cofactor">
    <cofactor evidence="1">
        <name>Mg(2+)</name>
        <dbReference type="ChEBI" id="CHEBI:18420"/>
    </cofactor>
</comment>
<evidence type="ECO:0000256" key="7">
    <source>
        <dbReference type="ARBA" id="ARBA00038093"/>
    </source>
</evidence>
<evidence type="ECO:0000313" key="10">
    <source>
        <dbReference type="Proteomes" id="UP000307378"/>
    </source>
</evidence>
<keyword evidence="6" id="KW-0460">Magnesium</keyword>
<dbReference type="InterPro" id="IPR029060">
    <property type="entry name" value="PIN-like_dom_sf"/>
</dbReference>
<keyword evidence="3" id="KW-0540">Nuclease</keyword>
<dbReference type="AlphaFoldDB" id="A0A4S8Q4M8"/>
<dbReference type="InterPro" id="IPR050556">
    <property type="entry name" value="Type_II_TA_system_RNase"/>
</dbReference>
<dbReference type="PANTHER" id="PTHR33653">
    <property type="entry name" value="RIBONUCLEASE VAPC2"/>
    <property type="match status" value="1"/>
</dbReference>
<dbReference type="EMBL" id="STGU01000002">
    <property type="protein sequence ID" value="THV38171.1"/>
    <property type="molecule type" value="Genomic_DNA"/>
</dbReference>
<comment type="caution">
    <text evidence="9">The sequence shown here is derived from an EMBL/GenBank/DDBJ whole genome shotgun (WGS) entry which is preliminary data.</text>
</comment>
<evidence type="ECO:0000256" key="3">
    <source>
        <dbReference type="ARBA" id="ARBA00022722"/>
    </source>
</evidence>
<sequence>MVKVLFDTNIVIDMLKGVPAARDVLSNYPQRAVSIITWMEVMVGTPAALTNATQDFLKGFELIGLDENVAEQAVVIRKAHRLKLPDAVVWATAKVNGLSLLTRDTKGFPRQHPDIIVPYVL</sequence>
<dbReference type="CDD" id="cd18737">
    <property type="entry name" value="PIN_VapC4-5_FitB-like"/>
    <property type="match status" value="1"/>
</dbReference>
<name>A0A4S8Q4M8_9HYPH</name>
<keyword evidence="5" id="KW-0378">Hydrolase</keyword>
<dbReference type="SUPFAM" id="SSF88723">
    <property type="entry name" value="PIN domain-like"/>
    <property type="match status" value="1"/>
</dbReference>
<organism evidence="9 10">
    <name type="scientific">Rhizobium rosettiformans W3</name>
    <dbReference type="NCBI Taxonomy" id="538378"/>
    <lineage>
        <taxon>Bacteria</taxon>
        <taxon>Pseudomonadati</taxon>
        <taxon>Pseudomonadota</taxon>
        <taxon>Alphaproteobacteria</taxon>
        <taxon>Hyphomicrobiales</taxon>
        <taxon>Rhizobiaceae</taxon>
        <taxon>Rhizobium/Agrobacterium group</taxon>
        <taxon>Rhizobium</taxon>
    </lineage>
</organism>
<gene>
    <name evidence="9" type="ORF">FAA86_05090</name>
</gene>
<dbReference type="PANTHER" id="PTHR33653:SF1">
    <property type="entry name" value="RIBONUCLEASE VAPC2"/>
    <property type="match status" value="1"/>
</dbReference>
<evidence type="ECO:0000256" key="6">
    <source>
        <dbReference type="ARBA" id="ARBA00022842"/>
    </source>
</evidence>
<protein>
    <submittedName>
        <fullName evidence="9">Type II toxin-antitoxin system VapC family toxin</fullName>
    </submittedName>
</protein>
<evidence type="ECO:0000313" key="9">
    <source>
        <dbReference type="EMBL" id="THV38171.1"/>
    </source>
</evidence>
<keyword evidence="2" id="KW-1277">Toxin-antitoxin system</keyword>
<dbReference type="Pfam" id="PF01850">
    <property type="entry name" value="PIN"/>
    <property type="match status" value="1"/>
</dbReference>
<keyword evidence="4" id="KW-0479">Metal-binding</keyword>
<proteinExistence type="inferred from homology"/>
<evidence type="ECO:0000256" key="2">
    <source>
        <dbReference type="ARBA" id="ARBA00022649"/>
    </source>
</evidence>
<comment type="similarity">
    <text evidence="7">Belongs to the PINc/VapC protein family.</text>
</comment>
<accession>A0A4S8Q4M8</accession>
<dbReference type="Proteomes" id="UP000307378">
    <property type="component" value="Unassembled WGS sequence"/>
</dbReference>
<feature type="domain" description="PIN" evidence="8">
    <location>
        <begin position="4"/>
        <end position="109"/>
    </location>
</feature>
<dbReference type="Gene3D" id="3.40.50.1010">
    <property type="entry name" value="5'-nuclease"/>
    <property type="match status" value="1"/>
</dbReference>
<evidence type="ECO:0000256" key="5">
    <source>
        <dbReference type="ARBA" id="ARBA00022801"/>
    </source>
</evidence>
<dbReference type="GO" id="GO:0004518">
    <property type="term" value="F:nuclease activity"/>
    <property type="evidence" value="ECO:0007669"/>
    <property type="project" value="UniProtKB-KW"/>
</dbReference>
<dbReference type="InterPro" id="IPR002716">
    <property type="entry name" value="PIN_dom"/>
</dbReference>
<dbReference type="GO" id="GO:0046872">
    <property type="term" value="F:metal ion binding"/>
    <property type="evidence" value="ECO:0007669"/>
    <property type="project" value="UniProtKB-KW"/>
</dbReference>
<evidence type="ECO:0000256" key="4">
    <source>
        <dbReference type="ARBA" id="ARBA00022723"/>
    </source>
</evidence>
<dbReference type="GO" id="GO:0016787">
    <property type="term" value="F:hydrolase activity"/>
    <property type="evidence" value="ECO:0007669"/>
    <property type="project" value="UniProtKB-KW"/>
</dbReference>
<dbReference type="RefSeq" id="WP_136538653.1">
    <property type="nucleotide sequence ID" value="NZ_STGU01000002.1"/>
</dbReference>
<reference evidence="9 10" key="1">
    <citation type="submission" date="2019-04" db="EMBL/GenBank/DDBJ databases">
        <title>genome sequence of strain W3.</title>
        <authorList>
            <person name="Gao J."/>
            <person name="Sun J."/>
        </authorList>
    </citation>
    <scope>NUCLEOTIDE SEQUENCE [LARGE SCALE GENOMIC DNA]</scope>
    <source>
        <strain evidence="9 10">W3</strain>
    </source>
</reference>